<dbReference type="WBParaSite" id="Hba_00577">
    <property type="protein sequence ID" value="Hba_00577"/>
    <property type="gene ID" value="Hba_00577"/>
</dbReference>
<feature type="domain" description="TauD/TfdA-like" evidence="10">
    <location>
        <begin position="198"/>
        <end position="298"/>
    </location>
</feature>
<dbReference type="GO" id="GO:0005739">
    <property type="term" value="C:mitochondrion"/>
    <property type="evidence" value="ECO:0007669"/>
    <property type="project" value="TreeGrafter"/>
</dbReference>
<dbReference type="InterPro" id="IPR003819">
    <property type="entry name" value="TauD/TfdA-like"/>
</dbReference>
<evidence type="ECO:0000259" key="10">
    <source>
        <dbReference type="Pfam" id="PF02668"/>
    </source>
</evidence>
<evidence type="ECO:0000256" key="4">
    <source>
        <dbReference type="ARBA" id="ARBA00008654"/>
    </source>
</evidence>
<evidence type="ECO:0000256" key="6">
    <source>
        <dbReference type="ARBA" id="ARBA00022873"/>
    </source>
</evidence>
<dbReference type="SUPFAM" id="SSF51197">
    <property type="entry name" value="Clavaminate synthase-like"/>
    <property type="match status" value="1"/>
</dbReference>
<proteinExistence type="inferred from homology"/>
<evidence type="ECO:0000313" key="11">
    <source>
        <dbReference type="Proteomes" id="UP000095283"/>
    </source>
</evidence>
<dbReference type="GO" id="GO:0051213">
    <property type="term" value="F:dioxygenase activity"/>
    <property type="evidence" value="ECO:0007669"/>
    <property type="project" value="UniProtKB-KW"/>
</dbReference>
<dbReference type="InterPro" id="IPR042098">
    <property type="entry name" value="TauD-like_sf"/>
</dbReference>
<evidence type="ECO:0000256" key="8">
    <source>
        <dbReference type="ARBA" id="ARBA00023002"/>
    </source>
</evidence>
<evidence type="ECO:0000256" key="9">
    <source>
        <dbReference type="ARBA" id="ARBA00023004"/>
    </source>
</evidence>
<organism evidence="11 12">
    <name type="scientific">Heterorhabditis bacteriophora</name>
    <name type="common">Entomopathogenic nematode worm</name>
    <dbReference type="NCBI Taxonomy" id="37862"/>
    <lineage>
        <taxon>Eukaryota</taxon>
        <taxon>Metazoa</taxon>
        <taxon>Ecdysozoa</taxon>
        <taxon>Nematoda</taxon>
        <taxon>Chromadorea</taxon>
        <taxon>Rhabditida</taxon>
        <taxon>Rhabditina</taxon>
        <taxon>Rhabditomorpha</taxon>
        <taxon>Strongyloidea</taxon>
        <taxon>Heterorhabditidae</taxon>
        <taxon>Heterorhabditis</taxon>
    </lineage>
</organism>
<evidence type="ECO:0000256" key="5">
    <source>
        <dbReference type="ARBA" id="ARBA00022723"/>
    </source>
</evidence>
<keyword evidence="9" id="KW-0408">Iron</keyword>
<evidence type="ECO:0000256" key="3">
    <source>
        <dbReference type="ARBA" id="ARBA00005022"/>
    </source>
</evidence>
<evidence type="ECO:0000256" key="2">
    <source>
        <dbReference type="ARBA" id="ARBA00001961"/>
    </source>
</evidence>
<protein>
    <submittedName>
        <fullName evidence="12">TauD domain-containing protein</fullName>
    </submittedName>
</protein>
<comment type="cofactor">
    <cofactor evidence="2">
        <name>L-ascorbate</name>
        <dbReference type="ChEBI" id="CHEBI:38290"/>
    </cofactor>
</comment>
<keyword evidence="5" id="KW-0479">Metal-binding</keyword>
<evidence type="ECO:0000313" key="12">
    <source>
        <dbReference type="WBParaSite" id="Hba_00577"/>
    </source>
</evidence>
<dbReference type="InterPro" id="IPR050411">
    <property type="entry name" value="AlphaKG_dependent_hydroxylases"/>
</dbReference>
<dbReference type="AlphaFoldDB" id="A0A1I7W7F8"/>
<dbReference type="Proteomes" id="UP000095283">
    <property type="component" value="Unplaced"/>
</dbReference>
<dbReference type="GO" id="GO:0046872">
    <property type="term" value="F:metal ion binding"/>
    <property type="evidence" value="ECO:0007669"/>
    <property type="project" value="UniProtKB-KW"/>
</dbReference>
<evidence type="ECO:0000256" key="7">
    <source>
        <dbReference type="ARBA" id="ARBA00022964"/>
    </source>
</evidence>
<dbReference type="Pfam" id="PF02668">
    <property type="entry name" value="TauD"/>
    <property type="match status" value="1"/>
</dbReference>
<keyword evidence="8" id="KW-0560">Oxidoreductase</keyword>
<dbReference type="PANTHER" id="PTHR10696:SF51">
    <property type="entry name" value="TRIMETHYLLYSINE DIOXYGENASE, MITOCHONDRIAL"/>
    <property type="match status" value="1"/>
</dbReference>
<name>A0A1I7W7F8_HETBA</name>
<comment type="pathway">
    <text evidence="3">Amine and polyamine biosynthesis; carnitine biosynthesis.</text>
</comment>
<keyword evidence="11" id="KW-1185">Reference proteome</keyword>
<sequence length="320" mass="36983">MAHLHQEKASQLYVPLVWLRDHCQNPQCYNKLTNQRKSNTVDLINKACITGDACITVEDQQRLLIHWADDLISEFTADGIINTSITDHHTIPKDIFMWNKRKLLDIPRIHISKYEFAQFCEMIIKYGVVIIDGVEKTASATEKLCREITTIHDTYFGAFWIFSNKSQEKGVDYYVYCFSKQIDHHYLEGGPAEHILNTITREKPVIQLDSYGNVTQIRFNPYDRAPFRSLSTGVSSASSARSTIAFYHAYTTFSKICHDPRNSVSIALRPGSVIFIDNFRVLHSRTEFKGWRQMAGCYLSRDNFLAKARPFLPENLRRFV</sequence>
<dbReference type="InterPro" id="IPR038492">
    <property type="entry name" value="GBBH-like_N_sf"/>
</dbReference>
<dbReference type="UniPathway" id="UPA00118"/>
<dbReference type="PANTHER" id="PTHR10696">
    <property type="entry name" value="GAMMA-BUTYROBETAINE HYDROXYLASE-RELATED"/>
    <property type="match status" value="1"/>
</dbReference>
<dbReference type="Gene3D" id="3.30.2020.30">
    <property type="match status" value="1"/>
</dbReference>
<keyword evidence="7" id="KW-0223">Dioxygenase</keyword>
<comment type="similarity">
    <text evidence="4">Belongs to the gamma-BBH/TMLD family.</text>
</comment>
<accession>A0A1I7W7F8</accession>
<dbReference type="GO" id="GO:0045329">
    <property type="term" value="P:carnitine biosynthetic process"/>
    <property type="evidence" value="ECO:0007669"/>
    <property type="project" value="UniProtKB-UniPathway"/>
</dbReference>
<keyword evidence="6" id="KW-0124">Carnitine biosynthesis</keyword>
<comment type="cofactor">
    <cofactor evidence="1">
        <name>Fe(2+)</name>
        <dbReference type="ChEBI" id="CHEBI:29033"/>
    </cofactor>
</comment>
<reference evidence="12" key="1">
    <citation type="submission" date="2016-11" db="UniProtKB">
        <authorList>
            <consortium name="WormBaseParasite"/>
        </authorList>
    </citation>
    <scope>IDENTIFICATION</scope>
</reference>
<dbReference type="Gene3D" id="3.60.130.10">
    <property type="entry name" value="Clavaminate synthase-like"/>
    <property type="match status" value="1"/>
</dbReference>
<evidence type="ECO:0000256" key="1">
    <source>
        <dbReference type="ARBA" id="ARBA00001954"/>
    </source>
</evidence>